<sequence length="177" mass="19833">MIISWQSSVVPLWPSGNNGHMWIKNLAFCHIDIFIVAIPDADASDPETESDNKEETQEFSDHSNRSSDDYQRPIVQTANIATDSDTLTLTKFEKTKSGNTLVISGLDINSPLADSVWKDKLTKPPEQIGSPLGYFFKDQPLLIAIYTLLRRFRHTCLCDPTFPMSNTRLKASDKLGS</sequence>
<proteinExistence type="predicted"/>
<name>A0A0C2NET3_THEKT</name>
<dbReference type="EMBL" id="JWZT01000567">
    <property type="protein sequence ID" value="KII74021.1"/>
    <property type="molecule type" value="Genomic_DNA"/>
</dbReference>
<dbReference type="EMBL" id="JWZT01000191">
    <property type="protein sequence ID" value="KII74885.1"/>
    <property type="molecule type" value="Genomic_DNA"/>
</dbReference>
<feature type="compositionally biased region" description="Basic and acidic residues" evidence="1">
    <location>
        <begin position="50"/>
        <end position="71"/>
    </location>
</feature>
<organism evidence="3 4">
    <name type="scientific">Thelohanellus kitauei</name>
    <name type="common">Myxosporean</name>
    <dbReference type="NCBI Taxonomy" id="669202"/>
    <lineage>
        <taxon>Eukaryota</taxon>
        <taxon>Metazoa</taxon>
        <taxon>Cnidaria</taxon>
        <taxon>Myxozoa</taxon>
        <taxon>Myxosporea</taxon>
        <taxon>Bivalvulida</taxon>
        <taxon>Platysporina</taxon>
        <taxon>Myxobolidae</taxon>
        <taxon>Thelohanellus</taxon>
    </lineage>
</organism>
<reference evidence="3 4" key="1">
    <citation type="journal article" date="2014" name="Genome Biol. Evol.">
        <title>The genome of the myxosporean Thelohanellus kitauei shows adaptations to nutrient acquisition within its fish host.</title>
        <authorList>
            <person name="Yang Y."/>
            <person name="Xiong J."/>
            <person name="Zhou Z."/>
            <person name="Huo F."/>
            <person name="Miao W."/>
            <person name="Ran C."/>
            <person name="Liu Y."/>
            <person name="Zhang J."/>
            <person name="Feng J."/>
            <person name="Wang M."/>
            <person name="Wang M."/>
            <person name="Wang L."/>
            <person name="Yao B."/>
        </authorList>
    </citation>
    <scope>NUCLEOTIDE SEQUENCE [LARGE SCALE GENOMIC DNA]</scope>
    <source>
        <strain evidence="3">Wuqing</strain>
    </source>
</reference>
<feature type="region of interest" description="Disordered" evidence="1">
    <location>
        <begin position="42"/>
        <end position="72"/>
    </location>
</feature>
<comment type="caution">
    <text evidence="3">The sequence shown here is derived from an EMBL/GenBank/DDBJ whole genome shotgun (WGS) entry which is preliminary data.</text>
</comment>
<gene>
    <name evidence="2" type="ORF">RF11_00005</name>
    <name evidence="3" type="ORF">RF11_05631</name>
</gene>
<keyword evidence="4" id="KW-1185">Reference proteome</keyword>
<evidence type="ECO:0000313" key="3">
    <source>
        <dbReference type="EMBL" id="KII74885.1"/>
    </source>
</evidence>
<evidence type="ECO:0000313" key="4">
    <source>
        <dbReference type="Proteomes" id="UP000031668"/>
    </source>
</evidence>
<accession>A0A0C2NET3</accession>
<evidence type="ECO:0000256" key="1">
    <source>
        <dbReference type="SAM" id="MobiDB-lite"/>
    </source>
</evidence>
<dbReference type="AlphaFoldDB" id="A0A0C2NET3"/>
<dbReference type="Proteomes" id="UP000031668">
    <property type="component" value="Unassembled WGS sequence"/>
</dbReference>
<evidence type="ECO:0000313" key="2">
    <source>
        <dbReference type="EMBL" id="KII74021.1"/>
    </source>
</evidence>
<protein>
    <submittedName>
        <fullName evidence="3">Uncharacterized protein</fullName>
    </submittedName>
</protein>